<keyword evidence="1" id="KW-1133">Transmembrane helix</keyword>
<protein>
    <recommendedName>
        <fullName evidence="4">DUF4129 domain-containing protein</fullName>
    </recommendedName>
</protein>
<evidence type="ECO:0008006" key="4">
    <source>
        <dbReference type="Google" id="ProtNLM"/>
    </source>
</evidence>
<evidence type="ECO:0000313" key="2">
    <source>
        <dbReference type="EMBL" id="SFT09371.1"/>
    </source>
</evidence>
<dbReference type="AlphaFoldDB" id="A0A1I6V6N9"/>
<gene>
    <name evidence="2" type="ORF">SAMN04487906_2907</name>
</gene>
<feature type="transmembrane region" description="Helical" evidence="1">
    <location>
        <begin position="101"/>
        <end position="118"/>
    </location>
</feature>
<keyword evidence="1" id="KW-0812">Transmembrane</keyword>
<dbReference type="Proteomes" id="UP000183209">
    <property type="component" value="Unassembled WGS sequence"/>
</dbReference>
<proteinExistence type="predicted"/>
<evidence type="ECO:0000313" key="3">
    <source>
        <dbReference type="Proteomes" id="UP000183209"/>
    </source>
</evidence>
<reference evidence="2 3" key="1">
    <citation type="submission" date="2016-10" db="EMBL/GenBank/DDBJ databases">
        <authorList>
            <person name="de Groot N.N."/>
        </authorList>
    </citation>
    <scope>NUCLEOTIDE SEQUENCE [LARGE SCALE GENOMIC DNA]</scope>
    <source>
        <strain evidence="2 3">CGMCC 1.6114</strain>
    </source>
</reference>
<dbReference type="EMBL" id="FPAG01000008">
    <property type="protein sequence ID" value="SFT09371.1"/>
    <property type="molecule type" value="Genomic_DNA"/>
</dbReference>
<organism evidence="2 3">
    <name type="scientific">Zhouia amylolytica</name>
    <dbReference type="NCBI Taxonomy" id="376730"/>
    <lineage>
        <taxon>Bacteria</taxon>
        <taxon>Pseudomonadati</taxon>
        <taxon>Bacteroidota</taxon>
        <taxon>Flavobacteriia</taxon>
        <taxon>Flavobacteriales</taxon>
        <taxon>Flavobacteriaceae</taxon>
        <taxon>Zhouia</taxon>
    </lineage>
</organism>
<name>A0A1I6V6N9_9FLAO</name>
<sequence>MKNHLFFFLIILNLSCLYPQSADVSLKDTLSIDQSIVSSRNFENGFKEKYTGKAYEYEEAVASKGWFTRFKEWLAESLSNLFDIDQGTDAESLADSVIKTFYVLIIIAVIFIIVKLIMNKEGRWVFGKSANKSILKVDDIENNIHTTDFNTLILNAVNETNYRLAVRYYYLWLLKELTNYHLITYDVEKTNSDYLNEITNEQIKANFNYASYLYNYIWYGEFKVSKEDFEKVSRNFVQLINSVSS</sequence>
<accession>A0A1I6V6N9</accession>
<evidence type="ECO:0000256" key="1">
    <source>
        <dbReference type="SAM" id="Phobius"/>
    </source>
</evidence>
<dbReference type="OrthoDB" id="5491447at2"/>
<keyword evidence="1" id="KW-0472">Membrane</keyword>
<dbReference type="RefSeq" id="WP_074979769.1">
    <property type="nucleotide sequence ID" value="NZ_FPAG01000008.1"/>
</dbReference>